<evidence type="ECO:0000313" key="2">
    <source>
        <dbReference type="EMBL" id="OGC41233.1"/>
    </source>
</evidence>
<keyword evidence="1" id="KW-1133">Transmembrane helix</keyword>
<dbReference type="Proteomes" id="UP000177025">
    <property type="component" value="Unassembled WGS sequence"/>
</dbReference>
<sequence>MDSEGKPGRIWYLVAAIVAVSGIILFVVLLFSGLKNMNKGMTQMVMPGNHDITLEKDGKYTVFYEHRSVIDNQVFVTSENLSGFQVFVVDKQNQKPVAVIPTTVSSNYTMGGRAGFAIFEFEIAHPGRYEISGWYAAQEPGPRIVLAVGQGFVGRLVGTILFSIAILMLSIVIAIAVTVFTLIKRYQAGKSTLQSQSRSA</sequence>
<gene>
    <name evidence="2" type="ORF">A2Y85_02170</name>
</gene>
<feature type="transmembrane region" description="Helical" evidence="1">
    <location>
        <begin position="12"/>
        <end position="34"/>
    </location>
</feature>
<keyword evidence="1" id="KW-0472">Membrane</keyword>
<dbReference type="EMBL" id="MEUM01000116">
    <property type="protein sequence ID" value="OGC41233.1"/>
    <property type="molecule type" value="Genomic_DNA"/>
</dbReference>
<proteinExistence type="predicted"/>
<protein>
    <submittedName>
        <fullName evidence="2">Uncharacterized protein</fullName>
    </submittedName>
</protein>
<feature type="transmembrane region" description="Helical" evidence="1">
    <location>
        <begin position="160"/>
        <end position="183"/>
    </location>
</feature>
<accession>A0A1F4UAC9</accession>
<dbReference type="AlphaFoldDB" id="A0A1F4UAC9"/>
<evidence type="ECO:0000313" key="3">
    <source>
        <dbReference type="Proteomes" id="UP000177025"/>
    </source>
</evidence>
<organism evidence="2 3">
    <name type="scientific">candidate division WOR-3 bacterium RBG_13_43_14</name>
    <dbReference type="NCBI Taxonomy" id="1802590"/>
    <lineage>
        <taxon>Bacteria</taxon>
        <taxon>Bacteria division WOR-3</taxon>
    </lineage>
</organism>
<reference evidence="2 3" key="1">
    <citation type="journal article" date="2016" name="Nat. Commun.">
        <title>Thousands of microbial genomes shed light on interconnected biogeochemical processes in an aquifer system.</title>
        <authorList>
            <person name="Anantharaman K."/>
            <person name="Brown C.T."/>
            <person name="Hug L.A."/>
            <person name="Sharon I."/>
            <person name="Castelle C.J."/>
            <person name="Probst A.J."/>
            <person name="Thomas B.C."/>
            <person name="Singh A."/>
            <person name="Wilkins M.J."/>
            <person name="Karaoz U."/>
            <person name="Brodie E.L."/>
            <person name="Williams K.H."/>
            <person name="Hubbard S.S."/>
            <person name="Banfield J.F."/>
        </authorList>
    </citation>
    <scope>NUCLEOTIDE SEQUENCE [LARGE SCALE GENOMIC DNA]</scope>
</reference>
<comment type="caution">
    <text evidence="2">The sequence shown here is derived from an EMBL/GenBank/DDBJ whole genome shotgun (WGS) entry which is preliminary data.</text>
</comment>
<name>A0A1F4UAC9_UNCW3</name>
<keyword evidence="1" id="KW-0812">Transmembrane</keyword>
<evidence type="ECO:0000256" key="1">
    <source>
        <dbReference type="SAM" id="Phobius"/>
    </source>
</evidence>